<dbReference type="InterPro" id="IPR008244">
    <property type="entry name" value="Chor_mut/prephenate_DH_T"/>
</dbReference>
<dbReference type="PANTHER" id="PTHR21363:SF0">
    <property type="entry name" value="PREPHENATE DEHYDROGENASE [NADP(+)]"/>
    <property type="match status" value="1"/>
</dbReference>
<evidence type="ECO:0000256" key="1">
    <source>
        <dbReference type="ARBA" id="ARBA00023002"/>
    </source>
</evidence>
<feature type="domain" description="Prephenate/arogenate dehydrogenase" evidence="4">
    <location>
        <begin position="100"/>
        <end position="364"/>
    </location>
</feature>
<dbReference type="PROSITE" id="PS51176">
    <property type="entry name" value="PDH_ADH"/>
    <property type="match status" value="1"/>
</dbReference>
<evidence type="ECO:0000259" key="4">
    <source>
        <dbReference type="PROSITE" id="PS51176"/>
    </source>
</evidence>
<dbReference type="NCBIfam" id="NF008400">
    <property type="entry name" value="PRK11199.1"/>
    <property type="match status" value="1"/>
</dbReference>
<dbReference type="GO" id="GO:0004106">
    <property type="term" value="F:chorismate mutase activity"/>
    <property type="evidence" value="ECO:0007669"/>
    <property type="project" value="UniProtKB-EC"/>
</dbReference>
<sequence length="376" mass="42818">MAINELSDLRQQIDSIDRALLDLLHSRLALVEQVGEVKSLHGLPIYDPTREKSMLTKRRAEAESLGISGDLIEDILRRIMRESYTSENDKGFKKLNQSLGDIVIIGGYGQMGQLYAKLFRLSGYQVVLFGTNDWQDDIKVNALKNAGLVVISVPISQTIEVIEKLPILKEECILCDLTSIKQKPLDVMMKKHTGPVVGLHPMFGPDVVSLAKQVIALTKGRHEKAYNWLIEQFKIWGAHIVETTPEEHDECMQLIQALRHFTTFVYGLNLSKQKANLNTLLNLSSPIYRLELIMVGRLFAQDPTLYADIIMSSDKNIETIDKFYQIFSEALVMIKNKDKYSFVQEFNQISQWFSDHADQFLIESRNLLKQASDSRS</sequence>
<comment type="caution">
    <text evidence="5">The sequence shown here is derived from an EMBL/GenBank/DDBJ whole genome shotgun (WGS) entry which is preliminary data.</text>
</comment>
<organism evidence="5 6">
    <name type="scientific">Thorsellia kenyensis</name>
    <dbReference type="NCBI Taxonomy" id="1549888"/>
    <lineage>
        <taxon>Bacteria</taxon>
        <taxon>Pseudomonadati</taxon>
        <taxon>Pseudomonadota</taxon>
        <taxon>Gammaproteobacteria</taxon>
        <taxon>Enterobacterales</taxon>
        <taxon>Thorselliaceae</taxon>
        <taxon>Thorsellia</taxon>
    </lineage>
</organism>
<protein>
    <recommendedName>
        <fullName evidence="2">T-protein</fullName>
    </recommendedName>
</protein>
<evidence type="ECO:0000259" key="3">
    <source>
        <dbReference type="PROSITE" id="PS51168"/>
    </source>
</evidence>
<dbReference type="Pfam" id="PF20463">
    <property type="entry name" value="PDH_C"/>
    <property type="match status" value="1"/>
</dbReference>
<reference evidence="5 6" key="1">
    <citation type="submission" date="2024-09" db="EMBL/GenBank/DDBJ databases">
        <authorList>
            <person name="Sun Q."/>
            <person name="Mori K."/>
        </authorList>
    </citation>
    <scope>NUCLEOTIDE SEQUENCE [LARGE SCALE GENOMIC DNA]</scope>
    <source>
        <strain evidence="5 6">CCM 8545</strain>
    </source>
</reference>
<dbReference type="InterPro" id="IPR046825">
    <property type="entry name" value="PDH_C"/>
</dbReference>
<dbReference type="GO" id="GO:0008977">
    <property type="term" value="F:prephenate dehydrogenase (NAD+) activity"/>
    <property type="evidence" value="ECO:0007669"/>
    <property type="project" value="UniProtKB-EC"/>
</dbReference>
<keyword evidence="1 2" id="KW-0560">Oxidoreductase</keyword>
<dbReference type="InterPro" id="IPR003099">
    <property type="entry name" value="Prephen_DH"/>
</dbReference>
<name>A0ABV6C9N7_9GAMM</name>
<keyword evidence="2" id="KW-0520">NAD</keyword>
<keyword evidence="2" id="KW-0057">Aromatic amino acid biosynthesis</keyword>
<keyword evidence="6" id="KW-1185">Reference proteome</keyword>
<evidence type="ECO:0000313" key="6">
    <source>
        <dbReference type="Proteomes" id="UP001589758"/>
    </source>
</evidence>
<dbReference type="SMART" id="SM00830">
    <property type="entry name" value="CM_2"/>
    <property type="match status" value="1"/>
</dbReference>
<dbReference type="Gene3D" id="1.20.59.10">
    <property type="entry name" value="Chorismate mutase"/>
    <property type="match status" value="1"/>
</dbReference>
<evidence type="ECO:0000256" key="2">
    <source>
        <dbReference type="PIRNR" id="PIRNR001499"/>
    </source>
</evidence>
<dbReference type="Proteomes" id="UP001589758">
    <property type="component" value="Unassembled WGS sequence"/>
</dbReference>
<dbReference type="InterPro" id="IPR036979">
    <property type="entry name" value="CM_dom_sf"/>
</dbReference>
<dbReference type="RefSeq" id="WP_385876855.1">
    <property type="nucleotide sequence ID" value="NZ_JBHLXE010000071.1"/>
</dbReference>
<proteinExistence type="predicted"/>
<dbReference type="Gene3D" id="1.10.3660.10">
    <property type="entry name" value="6-phosphogluconate dehydrogenase C-terminal like domain"/>
    <property type="match status" value="1"/>
</dbReference>
<keyword evidence="2" id="KW-0827">Tyrosine biosynthesis</keyword>
<keyword evidence="2 5" id="KW-0413">Isomerase</keyword>
<dbReference type="InterPro" id="IPR002701">
    <property type="entry name" value="CM_II_prokaryot"/>
</dbReference>
<feature type="domain" description="Chorismate mutase" evidence="3">
    <location>
        <begin position="1"/>
        <end position="91"/>
    </location>
</feature>
<accession>A0ABV6C9N7</accession>
<comment type="pathway">
    <text evidence="2">Metabolic intermediate biosynthesis; prephenate biosynthesis; prephenate from chorismate: step 1/1.</text>
</comment>
<comment type="pathway">
    <text evidence="2">Amino-acid biosynthesis; L-tyrosine biosynthesis; (4-hydroxyphenyl)pyruvate from prephenate (NAD(+) route): step 1/1.</text>
</comment>
<dbReference type="InterPro" id="IPR036263">
    <property type="entry name" value="Chorismate_II_sf"/>
</dbReference>
<dbReference type="Pfam" id="PF01817">
    <property type="entry name" value="CM_2"/>
    <property type="match status" value="1"/>
</dbReference>
<dbReference type="Pfam" id="PF02153">
    <property type="entry name" value="PDH_N"/>
    <property type="match status" value="1"/>
</dbReference>
<dbReference type="InterPro" id="IPR046826">
    <property type="entry name" value="PDH_N"/>
</dbReference>
<dbReference type="NCBIfam" id="TIGR01799">
    <property type="entry name" value="CM_T"/>
    <property type="match status" value="1"/>
</dbReference>
<dbReference type="InterPro" id="IPR050812">
    <property type="entry name" value="Preph/Arog_dehydrog"/>
</dbReference>
<dbReference type="PROSITE" id="PS51168">
    <property type="entry name" value="CHORISMATE_MUT_2"/>
    <property type="match status" value="1"/>
</dbReference>
<dbReference type="PANTHER" id="PTHR21363">
    <property type="entry name" value="PREPHENATE DEHYDROGENASE"/>
    <property type="match status" value="1"/>
</dbReference>
<keyword evidence="2" id="KW-0963">Cytoplasm</keyword>
<keyword evidence="2" id="KW-0028">Amino-acid biosynthesis</keyword>
<gene>
    <name evidence="5" type="primary">tyrA</name>
    <name evidence="5" type="ORF">ACFFIT_06275</name>
</gene>
<dbReference type="InterPro" id="IPR011277">
    <property type="entry name" value="CM_T"/>
</dbReference>
<dbReference type="SUPFAM" id="SSF48600">
    <property type="entry name" value="Chorismate mutase II"/>
    <property type="match status" value="1"/>
</dbReference>
<dbReference type="InterPro" id="IPR008927">
    <property type="entry name" value="6-PGluconate_DH-like_C_sf"/>
</dbReference>
<dbReference type="SUPFAM" id="SSF51735">
    <property type="entry name" value="NAD(P)-binding Rossmann-fold domains"/>
    <property type="match status" value="1"/>
</dbReference>
<dbReference type="PIRSF" id="PIRSF001499">
    <property type="entry name" value="Chor_mut_pdh_Tpr"/>
    <property type="match status" value="1"/>
</dbReference>
<dbReference type="Gene3D" id="3.40.50.720">
    <property type="entry name" value="NAD(P)-binding Rossmann-like Domain"/>
    <property type="match status" value="1"/>
</dbReference>
<dbReference type="InterPro" id="IPR036291">
    <property type="entry name" value="NAD(P)-bd_dom_sf"/>
</dbReference>
<comment type="subcellular location">
    <subcellularLocation>
        <location evidence="2">Cytoplasm</location>
    </subcellularLocation>
</comment>
<dbReference type="EMBL" id="JBHLXE010000071">
    <property type="protein sequence ID" value="MFC0179693.1"/>
    <property type="molecule type" value="Genomic_DNA"/>
</dbReference>
<dbReference type="SUPFAM" id="SSF48179">
    <property type="entry name" value="6-phosphogluconate dehydrogenase C-terminal domain-like"/>
    <property type="match status" value="1"/>
</dbReference>
<evidence type="ECO:0000313" key="5">
    <source>
        <dbReference type="EMBL" id="MFC0179693.1"/>
    </source>
</evidence>